<proteinExistence type="inferred from homology"/>
<dbReference type="InterPro" id="IPR023696">
    <property type="entry name" value="Ureohydrolase_dom_sf"/>
</dbReference>
<dbReference type="EMBL" id="QEWP01000003">
    <property type="protein sequence ID" value="PWE00254.1"/>
    <property type="molecule type" value="Genomic_DNA"/>
</dbReference>
<dbReference type="GO" id="GO:0016813">
    <property type="term" value="F:hydrolase activity, acting on carbon-nitrogen (but not peptide) bonds, in linear amidines"/>
    <property type="evidence" value="ECO:0007669"/>
    <property type="project" value="UniProtKB-ARBA"/>
</dbReference>
<accession>A0A2U2BB09</accession>
<evidence type="ECO:0000256" key="1">
    <source>
        <dbReference type="PROSITE-ProRule" id="PRU00742"/>
    </source>
</evidence>
<name>A0A2U2BB09_9BACT</name>
<dbReference type="Pfam" id="PF00491">
    <property type="entry name" value="Arginase"/>
    <property type="match status" value="1"/>
</dbReference>
<protein>
    <submittedName>
        <fullName evidence="2">Arginase</fullName>
    </submittedName>
</protein>
<evidence type="ECO:0000313" key="3">
    <source>
        <dbReference type="Proteomes" id="UP000244956"/>
    </source>
</evidence>
<dbReference type="RefSeq" id="WP_109263294.1">
    <property type="nucleotide sequence ID" value="NZ_QEWP01000003.1"/>
</dbReference>
<sequence>MELFHYLQPPKKNWIAYPGIPNQQSLGGEVDFFDGTEGWFQRAKIDVAILGVPEGRNSDFKDSENVPSEVRRWLYGMRNVSSDVRIADLGDVLGNTLNDRYQALGDVVSALVRENIQVLLIGGSQDLSLPASRFVSNYPGKYNIAVFDTFLDVDVLSQDFSASSFIPKLVEDLGESLEEISFLGNQLYYCSKEQEEYLRNHYFPVYRLRQLRGEKIDQCEVVLRDSTVMSFDMTSVKGEPGPVEGMLMPNGFSHEEACRIFWYAGASDNLKLAALFNLTSLARGDGNSHSGPLGAQMLWHFLEGYGARWRDFPFRPLEDYELKVVYFEEFDENLSFYYNSENERWWIKVPDSSCEKIVACHSDDYRLALEKELPEVWWRYFLKTNESVDLNKR</sequence>
<dbReference type="Gene3D" id="3.40.800.10">
    <property type="entry name" value="Ureohydrolase domain"/>
    <property type="match status" value="1"/>
</dbReference>
<organism evidence="2 3">
    <name type="scientific">Marinilabilia rubra</name>
    <dbReference type="NCBI Taxonomy" id="2162893"/>
    <lineage>
        <taxon>Bacteria</taxon>
        <taxon>Pseudomonadati</taxon>
        <taxon>Bacteroidota</taxon>
        <taxon>Bacteroidia</taxon>
        <taxon>Marinilabiliales</taxon>
        <taxon>Marinilabiliaceae</taxon>
        <taxon>Marinilabilia</taxon>
    </lineage>
</organism>
<dbReference type="Proteomes" id="UP000244956">
    <property type="component" value="Unassembled WGS sequence"/>
</dbReference>
<dbReference type="GO" id="GO:0046872">
    <property type="term" value="F:metal ion binding"/>
    <property type="evidence" value="ECO:0007669"/>
    <property type="project" value="InterPro"/>
</dbReference>
<comment type="similarity">
    <text evidence="1">Belongs to the arginase family.</text>
</comment>
<dbReference type="PROSITE" id="PS51409">
    <property type="entry name" value="ARGINASE_2"/>
    <property type="match status" value="1"/>
</dbReference>
<dbReference type="AlphaFoldDB" id="A0A2U2BB09"/>
<comment type="caution">
    <text evidence="2">The sequence shown here is derived from an EMBL/GenBank/DDBJ whole genome shotgun (WGS) entry which is preliminary data.</text>
</comment>
<keyword evidence="3" id="KW-1185">Reference proteome</keyword>
<reference evidence="2 3" key="1">
    <citation type="submission" date="2018-05" db="EMBL/GenBank/DDBJ databases">
        <title>Marinilabilia rubrum sp. nov., isolated from saltern sediment.</title>
        <authorList>
            <person name="Zhang R."/>
        </authorList>
    </citation>
    <scope>NUCLEOTIDE SEQUENCE [LARGE SCALE GENOMIC DNA]</scope>
    <source>
        <strain evidence="2 3">WTE16</strain>
    </source>
</reference>
<dbReference type="OrthoDB" id="931936at2"/>
<dbReference type="SUPFAM" id="SSF52768">
    <property type="entry name" value="Arginase/deacetylase"/>
    <property type="match status" value="1"/>
</dbReference>
<evidence type="ECO:0000313" key="2">
    <source>
        <dbReference type="EMBL" id="PWE00254.1"/>
    </source>
</evidence>
<gene>
    <name evidence="2" type="ORF">DDZ16_04745</name>
</gene>
<dbReference type="InterPro" id="IPR006035">
    <property type="entry name" value="Ureohydrolase"/>
</dbReference>